<feature type="transmembrane region" description="Helical" evidence="5">
    <location>
        <begin position="217"/>
        <end position="238"/>
    </location>
</feature>
<dbReference type="PANTHER" id="PTHR23508:SF10">
    <property type="entry name" value="CARBOXYLIC ACID TRANSPORTER PROTEIN HOMOLOG"/>
    <property type="match status" value="1"/>
</dbReference>
<evidence type="ECO:0000256" key="3">
    <source>
        <dbReference type="ARBA" id="ARBA00022989"/>
    </source>
</evidence>
<feature type="transmembrane region" description="Helical" evidence="5">
    <location>
        <begin position="336"/>
        <end position="354"/>
    </location>
</feature>
<reference evidence="7 8" key="1">
    <citation type="submission" date="2024-02" db="EMBL/GenBank/DDBJ databases">
        <title>A draft genome for the cacao thread blight pathogen Marasmius crinis-equi.</title>
        <authorList>
            <person name="Cohen S.P."/>
            <person name="Baruah I.K."/>
            <person name="Amoako-Attah I."/>
            <person name="Bukari Y."/>
            <person name="Meinhardt L.W."/>
            <person name="Bailey B.A."/>
        </authorList>
    </citation>
    <scope>NUCLEOTIDE SEQUENCE [LARGE SCALE GENOMIC DNA]</scope>
    <source>
        <strain evidence="7 8">GH-76</strain>
    </source>
</reference>
<feature type="transmembrane region" description="Helical" evidence="5">
    <location>
        <begin position="85"/>
        <end position="104"/>
    </location>
</feature>
<feature type="transmembrane region" description="Helical" evidence="5">
    <location>
        <begin position="264"/>
        <end position="285"/>
    </location>
</feature>
<dbReference type="EMBL" id="JBAHYK010001126">
    <property type="protein sequence ID" value="KAL0569407.1"/>
    <property type="molecule type" value="Genomic_DNA"/>
</dbReference>
<feature type="transmembrane region" description="Helical" evidence="5">
    <location>
        <begin position="139"/>
        <end position="161"/>
    </location>
</feature>
<dbReference type="Proteomes" id="UP001465976">
    <property type="component" value="Unassembled WGS sequence"/>
</dbReference>
<dbReference type="PROSITE" id="PS00216">
    <property type="entry name" value="SUGAR_TRANSPORT_1"/>
    <property type="match status" value="1"/>
</dbReference>
<evidence type="ECO:0000256" key="1">
    <source>
        <dbReference type="ARBA" id="ARBA00004141"/>
    </source>
</evidence>
<dbReference type="Pfam" id="PF00083">
    <property type="entry name" value="Sugar_tr"/>
    <property type="match status" value="2"/>
</dbReference>
<protein>
    <recommendedName>
        <fullName evidence="6">Major facilitator superfamily (MFS) profile domain-containing protein</fullName>
    </recommendedName>
</protein>
<feature type="transmembrane region" description="Helical" evidence="5">
    <location>
        <begin position="366"/>
        <end position="388"/>
    </location>
</feature>
<feature type="transmembrane region" description="Helical" evidence="5">
    <location>
        <begin position="182"/>
        <end position="211"/>
    </location>
</feature>
<keyword evidence="3 5" id="KW-1133">Transmembrane helix</keyword>
<dbReference type="InterPro" id="IPR005828">
    <property type="entry name" value="MFS_sugar_transport-like"/>
</dbReference>
<evidence type="ECO:0000256" key="2">
    <source>
        <dbReference type="ARBA" id="ARBA00022692"/>
    </source>
</evidence>
<organism evidence="7 8">
    <name type="scientific">Marasmius crinis-equi</name>
    <dbReference type="NCBI Taxonomy" id="585013"/>
    <lineage>
        <taxon>Eukaryota</taxon>
        <taxon>Fungi</taxon>
        <taxon>Dikarya</taxon>
        <taxon>Basidiomycota</taxon>
        <taxon>Agaricomycotina</taxon>
        <taxon>Agaricomycetes</taxon>
        <taxon>Agaricomycetidae</taxon>
        <taxon>Agaricales</taxon>
        <taxon>Marasmiineae</taxon>
        <taxon>Marasmiaceae</taxon>
        <taxon>Marasmius</taxon>
    </lineage>
</organism>
<evidence type="ECO:0000256" key="5">
    <source>
        <dbReference type="SAM" id="Phobius"/>
    </source>
</evidence>
<accession>A0ABR3F2I5</accession>
<feature type="transmembrane region" description="Helical" evidence="5">
    <location>
        <begin position="305"/>
        <end position="327"/>
    </location>
</feature>
<feature type="domain" description="Major facilitator superfamily (MFS) profile" evidence="6">
    <location>
        <begin position="44"/>
        <end position="460"/>
    </location>
</feature>
<evidence type="ECO:0000313" key="7">
    <source>
        <dbReference type="EMBL" id="KAL0569407.1"/>
    </source>
</evidence>
<dbReference type="InterPro" id="IPR005829">
    <property type="entry name" value="Sugar_transporter_CS"/>
</dbReference>
<feature type="transmembrane region" description="Helical" evidence="5">
    <location>
        <begin position="400"/>
        <end position="424"/>
    </location>
</feature>
<dbReference type="PROSITE" id="PS50850">
    <property type="entry name" value="MFS"/>
    <property type="match status" value="1"/>
</dbReference>
<keyword evidence="4 5" id="KW-0472">Membrane</keyword>
<name>A0ABR3F2I5_9AGAR</name>
<keyword evidence="2 5" id="KW-0812">Transmembrane</keyword>
<evidence type="ECO:0000256" key="4">
    <source>
        <dbReference type="ARBA" id="ARBA00023136"/>
    </source>
</evidence>
<comment type="caution">
    <text evidence="7">The sequence shown here is derived from an EMBL/GenBank/DDBJ whole genome shotgun (WGS) entry which is preliminary data.</text>
</comment>
<dbReference type="PANTHER" id="PTHR23508">
    <property type="entry name" value="CARBOXYLIC ACID TRANSPORTER PROTEIN HOMOLOG"/>
    <property type="match status" value="1"/>
</dbReference>
<feature type="transmembrane region" description="Helical" evidence="5">
    <location>
        <begin position="111"/>
        <end position="133"/>
    </location>
</feature>
<dbReference type="InterPro" id="IPR036259">
    <property type="entry name" value="MFS_trans_sf"/>
</dbReference>
<feature type="transmembrane region" description="Helical" evidence="5">
    <location>
        <begin position="436"/>
        <end position="456"/>
    </location>
</feature>
<comment type="subcellular location">
    <subcellularLocation>
        <location evidence="1">Membrane</location>
        <topology evidence="1">Multi-pass membrane protein</topology>
    </subcellularLocation>
</comment>
<feature type="transmembrane region" description="Helical" evidence="5">
    <location>
        <begin position="42"/>
        <end position="65"/>
    </location>
</feature>
<gene>
    <name evidence="7" type="ORF">V5O48_012561</name>
</gene>
<sequence length="496" mass="53563">MSSLSHSESKVSNDGIPADVEYIAPVASKGAPGKEQSRLSSVFSVLVAGIALFSDGYNIQIIGYMNPILAQLYPKAATAEMKTRLSNSILIGDVIGMILFGLCIDRWGRRMGIIATTLFLVLGIVLATAAHGTDEDGKGLLWMMVVARGIAGVGAGGEYTVCTTQAVEAADENPYVQKRRGALVATSTNAAIVSGFVGSSIVSLIVIAAFNGQAKDAAWRICFGLGIFLPLTIFFFRLRLVDSTQFQKHAIRRRFPWKLAIRRYWKTMIGCCGAWFLYDVVVYPFNLLAPTIVSEFQTSTSLVQSTGWSALVNSFALPGALLGGLLLDRMGRRQTYTFGFLIVGLLGFIIGGAMEPLRKPKAFPAFVVLFGLFQSFLSVGPGNCNFLVSSESFPTPIRGHFLGFSAAVGKAGAAIGTEVFPIIMNQYPTTVKGQQAIFLVGSAICVVGAALVWFLIPDMDSSLESEDAKFKKYLEENRWDTSEMGFVNTTHLARAR</sequence>
<dbReference type="InterPro" id="IPR020846">
    <property type="entry name" value="MFS_dom"/>
</dbReference>
<evidence type="ECO:0000259" key="6">
    <source>
        <dbReference type="PROSITE" id="PS50850"/>
    </source>
</evidence>
<keyword evidence="8" id="KW-1185">Reference proteome</keyword>
<proteinExistence type="predicted"/>
<dbReference type="SUPFAM" id="SSF103473">
    <property type="entry name" value="MFS general substrate transporter"/>
    <property type="match status" value="1"/>
</dbReference>
<evidence type="ECO:0000313" key="8">
    <source>
        <dbReference type="Proteomes" id="UP001465976"/>
    </source>
</evidence>
<dbReference type="Gene3D" id="1.20.1250.20">
    <property type="entry name" value="MFS general substrate transporter like domains"/>
    <property type="match status" value="1"/>
</dbReference>